<dbReference type="Gene3D" id="1.10.260.40">
    <property type="entry name" value="lambda repressor-like DNA-binding domains"/>
    <property type="match status" value="1"/>
</dbReference>
<protein>
    <submittedName>
        <fullName evidence="3">Helix-turn-helix domain-containing protein</fullName>
    </submittedName>
</protein>
<proteinExistence type="predicted"/>
<dbReference type="SMART" id="SM00530">
    <property type="entry name" value="HTH_XRE"/>
    <property type="match status" value="1"/>
</dbReference>
<gene>
    <name evidence="3" type="ORF">LSG31_06285</name>
</gene>
<evidence type="ECO:0000259" key="2">
    <source>
        <dbReference type="PROSITE" id="PS50943"/>
    </source>
</evidence>
<feature type="domain" description="HTH cro/C1-type" evidence="2">
    <location>
        <begin position="9"/>
        <end position="63"/>
    </location>
</feature>
<evidence type="ECO:0000313" key="4">
    <source>
        <dbReference type="Proteomes" id="UP000830167"/>
    </source>
</evidence>
<dbReference type="PANTHER" id="PTHR46558:SF11">
    <property type="entry name" value="HTH-TYPE TRANSCRIPTIONAL REGULATOR XRE"/>
    <property type="match status" value="1"/>
</dbReference>
<evidence type="ECO:0000256" key="1">
    <source>
        <dbReference type="ARBA" id="ARBA00023125"/>
    </source>
</evidence>
<dbReference type="RefSeq" id="WP_347438536.1">
    <property type="nucleotide sequence ID" value="NZ_CP089291.1"/>
</dbReference>
<dbReference type="Proteomes" id="UP000830167">
    <property type="component" value="Chromosome"/>
</dbReference>
<dbReference type="InterPro" id="IPR010982">
    <property type="entry name" value="Lambda_DNA-bd_dom_sf"/>
</dbReference>
<organism evidence="3 4">
    <name type="scientific">Fodinisporobacter ferrooxydans</name>
    <dbReference type="NCBI Taxonomy" id="2901836"/>
    <lineage>
        <taxon>Bacteria</taxon>
        <taxon>Bacillati</taxon>
        <taxon>Bacillota</taxon>
        <taxon>Bacilli</taxon>
        <taxon>Bacillales</taxon>
        <taxon>Alicyclobacillaceae</taxon>
        <taxon>Fodinisporobacter</taxon>
    </lineage>
</organism>
<sequence>MDDTVGKRIRAYRKLKHLTQQEFADLLGVSVGLLGAIERGTKTCPAELIKRVGDLLQVSLEDLTSEENSRF</sequence>
<dbReference type="SUPFAM" id="SSF47413">
    <property type="entry name" value="lambda repressor-like DNA-binding domains"/>
    <property type="match status" value="1"/>
</dbReference>
<keyword evidence="1" id="KW-0238">DNA-binding</keyword>
<dbReference type="Pfam" id="PF01381">
    <property type="entry name" value="HTH_3"/>
    <property type="match status" value="1"/>
</dbReference>
<reference evidence="3" key="1">
    <citation type="submission" date="2021-12" db="EMBL/GenBank/DDBJ databases">
        <title>Alicyclobacillaceae gen. nov., sp. nov., isolated from chalcocite enrichment system.</title>
        <authorList>
            <person name="Jiang Z."/>
        </authorList>
    </citation>
    <scope>NUCLEOTIDE SEQUENCE</scope>
    <source>
        <strain evidence="3">MYW30-H2</strain>
    </source>
</reference>
<accession>A0ABY4CQK3</accession>
<evidence type="ECO:0000313" key="3">
    <source>
        <dbReference type="EMBL" id="UOF91846.1"/>
    </source>
</evidence>
<dbReference type="PANTHER" id="PTHR46558">
    <property type="entry name" value="TRACRIPTIONAL REGULATORY PROTEIN-RELATED-RELATED"/>
    <property type="match status" value="1"/>
</dbReference>
<name>A0ABY4CQK3_9BACL</name>
<dbReference type="EMBL" id="CP089291">
    <property type="protein sequence ID" value="UOF91846.1"/>
    <property type="molecule type" value="Genomic_DNA"/>
</dbReference>
<dbReference type="CDD" id="cd00093">
    <property type="entry name" value="HTH_XRE"/>
    <property type="match status" value="1"/>
</dbReference>
<dbReference type="InterPro" id="IPR001387">
    <property type="entry name" value="Cro/C1-type_HTH"/>
</dbReference>
<dbReference type="PROSITE" id="PS50943">
    <property type="entry name" value="HTH_CROC1"/>
    <property type="match status" value="1"/>
</dbReference>
<keyword evidence="4" id="KW-1185">Reference proteome</keyword>